<evidence type="ECO:0000313" key="1">
    <source>
        <dbReference type="EMBL" id="OQB40791.1"/>
    </source>
</evidence>
<sequence>MINNWIKQIKTYYPNMPIFTRARESTSYRMVQVLAKKSGYKITLDKKVQDAGEAFHRVVMEPVDS</sequence>
<reference evidence="1" key="1">
    <citation type="submission" date="2017-02" db="EMBL/GenBank/DDBJ databases">
        <title>Delving into the versatile metabolic prowess of the omnipresent phylum Bacteroidetes.</title>
        <authorList>
            <person name="Nobu M.K."/>
            <person name="Mei R."/>
            <person name="Narihiro T."/>
            <person name="Kuroda K."/>
            <person name="Liu W.-T."/>
        </authorList>
    </citation>
    <scope>NUCLEOTIDE SEQUENCE</scope>
    <source>
        <strain evidence="1">ADurb.Bin160</strain>
    </source>
</reference>
<name>A0A1V5ZKS7_9BACT</name>
<protein>
    <submittedName>
        <fullName evidence="1">Uncharacterized protein</fullName>
    </submittedName>
</protein>
<comment type="caution">
    <text evidence="1">The sequence shown here is derived from an EMBL/GenBank/DDBJ whole genome shotgun (WGS) entry which is preliminary data.</text>
</comment>
<dbReference type="Proteomes" id="UP000485621">
    <property type="component" value="Unassembled WGS sequence"/>
</dbReference>
<accession>A0A1V5ZKS7</accession>
<dbReference type="AlphaFoldDB" id="A0A1V5ZKS7"/>
<organism evidence="1">
    <name type="scientific">candidate division CPR1 bacterium ADurb.Bin160</name>
    <dbReference type="NCBI Taxonomy" id="1852826"/>
    <lineage>
        <taxon>Bacteria</taxon>
        <taxon>candidate division CPR1</taxon>
    </lineage>
</organism>
<dbReference type="EMBL" id="MWDB01000032">
    <property type="protein sequence ID" value="OQB40791.1"/>
    <property type="molecule type" value="Genomic_DNA"/>
</dbReference>
<gene>
    <name evidence="1" type="ORF">BWY04_01210</name>
</gene>
<proteinExistence type="predicted"/>